<sequence length="511" mass="53643">MRENKYVTSVYVSAFLLATCMSLASGPGASAAEKPVSQSATAQDFIGKPAVANPVMMPVVPTNPFMAPVGKSNIHNDAYMSDSYQWAGPLGNKMKVSGQWAGGECASITFNAAGQLVGICLTPQTPAFLTLLDPTTLKALARYDLSKKPAESTPGKLTSRDYTELSGGYFYLDNLDRPVVATSSRHIVTFEVVSSGSKYSFNPISDIDLAASVPAGQPNFAASGDSILSALPDFKGNIWFVTTGGLVGALNPQTGKSQTIRLANEGITQSFSMGEDGGVYIVSNIAMYRFDAIAGVPTQGWRAVYPNIGGDPKPGQKSAGSGTTPTVMSGGRVAIADNADPMNIVVYNTAINAVTRQVCLAPVFTKGASATENSLVSVGSSLIVENNFGYSSTKATMGGKTTTPGFARVDVKSDGTCVKVWTNTTESAPTVVPKFSAATGLLYTYTKPKGPGKIDRWYWTALDYQTGALKYSKLVGTGSTYNNSYASLYIAPNGAGYVGVLKGLIRVQDTN</sequence>
<name>A0A6J7FQ03_9ZZZZ</name>
<gene>
    <name evidence="1" type="ORF">UFOPK3495_00777</name>
    <name evidence="2" type="ORF">UFOPK4237_00614</name>
</gene>
<protein>
    <submittedName>
        <fullName evidence="1">Unannotated protein</fullName>
    </submittedName>
</protein>
<reference evidence="1" key="1">
    <citation type="submission" date="2020-05" db="EMBL/GenBank/DDBJ databases">
        <authorList>
            <person name="Chiriac C."/>
            <person name="Salcher M."/>
            <person name="Ghai R."/>
            <person name="Kavagutti S V."/>
        </authorList>
    </citation>
    <scope>NUCLEOTIDE SEQUENCE</scope>
</reference>
<proteinExistence type="predicted"/>
<dbReference type="AlphaFoldDB" id="A0A6J7FQ03"/>
<dbReference type="EMBL" id="CAFBPZ010000029">
    <property type="protein sequence ID" value="CAB5037301.1"/>
    <property type="molecule type" value="Genomic_DNA"/>
</dbReference>
<accession>A0A6J7FQ03</accession>
<dbReference type="InterPro" id="IPR015943">
    <property type="entry name" value="WD40/YVTN_repeat-like_dom_sf"/>
</dbReference>
<dbReference type="Gene3D" id="2.130.10.10">
    <property type="entry name" value="YVTN repeat-like/Quinoprotein amine dehydrogenase"/>
    <property type="match status" value="1"/>
</dbReference>
<evidence type="ECO:0000313" key="2">
    <source>
        <dbReference type="EMBL" id="CAB5037301.1"/>
    </source>
</evidence>
<evidence type="ECO:0000313" key="1">
    <source>
        <dbReference type="EMBL" id="CAB4897597.1"/>
    </source>
</evidence>
<dbReference type="EMBL" id="CAFBMC010000033">
    <property type="protein sequence ID" value="CAB4897597.1"/>
    <property type="molecule type" value="Genomic_DNA"/>
</dbReference>
<organism evidence="1">
    <name type="scientific">freshwater metagenome</name>
    <dbReference type="NCBI Taxonomy" id="449393"/>
    <lineage>
        <taxon>unclassified sequences</taxon>
        <taxon>metagenomes</taxon>
        <taxon>ecological metagenomes</taxon>
    </lineage>
</organism>